<gene>
    <name evidence="1" type="ORF">KU75_25085</name>
</gene>
<protein>
    <submittedName>
        <fullName evidence="1">Uncharacterized protein</fullName>
    </submittedName>
</protein>
<dbReference type="EMBL" id="JQOF01000082">
    <property type="protein sequence ID" value="KGA39038.1"/>
    <property type="molecule type" value="Genomic_DNA"/>
</dbReference>
<accession>A0ABR4VI99</accession>
<evidence type="ECO:0000313" key="1">
    <source>
        <dbReference type="EMBL" id="KGA39038.1"/>
    </source>
</evidence>
<organism evidence="1 2">
    <name type="scientific">Pectobacterium odoriferum</name>
    <dbReference type="NCBI Taxonomy" id="78398"/>
    <lineage>
        <taxon>Bacteria</taxon>
        <taxon>Pseudomonadati</taxon>
        <taxon>Pseudomonadota</taxon>
        <taxon>Gammaproteobacteria</taxon>
        <taxon>Enterobacterales</taxon>
        <taxon>Pectobacteriaceae</taxon>
        <taxon>Pectobacterium</taxon>
    </lineage>
</organism>
<reference evidence="1 2" key="1">
    <citation type="submission" date="2014-08" db="EMBL/GenBank/DDBJ databases">
        <title>Genome sequences of NCPPB Pectobacterium isolates.</title>
        <authorList>
            <person name="Glover R.H."/>
            <person name="Sapp M."/>
            <person name="Elphinstone J."/>
        </authorList>
    </citation>
    <scope>NUCLEOTIDE SEQUENCE [LARGE SCALE GENOMIC DNA]</scope>
    <source>
        <strain evidence="1 2">NCPPB3841</strain>
    </source>
</reference>
<dbReference type="RefSeq" id="WP_044209830.1">
    <property type="nucleotide sequence ID" value="NZ_JQOF01000082.1"/>
</dbReference>
<sequence>MSDINDFQNESESQQSVAMKISLPERLHNDVSLFANYLGMSKAEFSREVFSNYLDNSTVWKSRSYFFQPKDNVRENQGVSVEEKLKLASKGCLIKVAALQVDSPDRANMVVGNLVRIKGREVSFDIPHNYRPTHIANSIPYDTNNVKMVSGHLVIPQVDKVLAFGGESTRFIYTVDIDYIWDVDTAASMF</sequence>
<proteinExistence type="predicted"/>
<name>A0ABR4VI99_9GAMM</name>
<dbReference type="Proteomes" id="UP000029447">
    <property type="component" value="Unassembled WGS sequence"/>
</dbReference>
<keyword evidence="2" id="KW-1185">Reference proteome</keyword>
<comment type="caution">
    <text evidence="1">The sequence shown here is derived from an EMBL/GenBank/DDBJ whole genome shotgun (WGS) entry which is preliminary data.</text>
</comment>
<evidence type="ECO:0000313" key="2">
    <source>
        <dbReference type="Proteomes" id="UP000029447"/>
    </source>
</evidence>